<gene>
    <name evidence="1" type="primary">B274R</name>
    <name evidence="1" type="ORF">NY2A_B274R</name>
</gene>
<dbReference type="RefSeq" id="YP_001497470.1">
    <property type="nucleotide sequence ID" value="NC_009898.1"/>
</dbReference>
<dbReference type="EMBL" id="DQ491002">
    <property type="protein sequence ID" value="ABT14673.1"/>
    <property type="molecule type" value="Genomic_DNA"/>
</dbReference>
<proteinExistence type="predicted"/>
<protein>
    <submittedName>
        <fullName evidence="1">Uncharacterized protein B274R</fullName>
    </submittedName>
</protein>
<name>A7IWE9_PBCVN</name>
<reference evidence="1 2" key="1">
    <citation type="journal article" date="2007" name="Virology">
        <title>Sequence and annotation of the 369-kb NY-2A and the 345-kb AR158 viruses that infect Chlorella NC64A.</title>
        <authorList>
            <person name="Fitzgerald L.A."/>
            <person name="Graves M.V."/>
            <person name="Li X."/>
            <person name="Feldblyum T."/>
            <person name="Nierman W.C."/>
            <person name="Van Etten J.L."/>
        </authorList>
    </citation>
    <scope>NUCLEOTIDE SEQUENCE [LARGE SCALE GENOMIC DNA]</scope>
    <source>
        <strain evidence="1 2">NY-2A</strain>
    </source>
</reference>
<organism evidence="1 2">
    <name type="scientific">Paramecium bursaria Chlorella virus NY2A</name>
    <name type="common">PBCV-NY2A</name>
    <dbReference type="NCBI Taxonomy" id="46021"/>
    <lineage>
        <taxon>Viruses</taxon>
        <taxon>Varidnaviria</taxon>
        <taxon>Bamfordvirae</taxon>
        <taxon>Nucleocytoviricota</taxon>
        <taxon>Megaviricetes</taxon>
        <taxon>Algavirales</taxon>
        <taxon>Phycodnaviridae</taxon>
        <taxon>Chlorovirus</taxon>
        <taxon>Chlorovirus americanus</taxon>
    </lineage>
</organism>
<keyword evidence="2" id="KW-1185">Reference proteome</keyword>
<sequence length="216" mass="24067">MILVGIAILILLAVFAILYYKQKEKFVVVGKFVEPIPENPGQDFTLLPMNQTYTFADPVPDTATAFDMVLSRFTDKKAPVDLLKGATFPEAAPYTDSEVENISKLALSRVKGPDAPILSFISVEYAAKGVDNKKNTHYDIAFMVYDQVKNFSLKLVLVAVLDTTNKLWIKKFASFNSFVPSTVGPKGVENIDETPLAPFIPDFVQFSRLYKDNENV</sequence>
<accession>A7IWE9</accession>
<organismHost>
    <name type="scientific">Chlorella</name>
    <dbReference type="NCBI Taxonomy" id="3071"/>
</organismHost>
<evidence type="ECO:0000313" key="1">
    <source>
        <dbReference type="EMBL" id="ABT14673.1"/>
    </source>
</evidence>
<dbReference type="Proteomes" id="UP000202419">
    <property type="component" value="Segment"/>
</dbReference>
<evidence type="ECO:0000313" key="2">
    <source>
        <dbReference type="Proteomes" id="UP000202419"/>
    </source>
</evidence>
<dbReference type="Pfam" id="PF25663">
    <property type="entry name" value="NCLDV_minor_capsid_P6"/>
    <property type="match status" value="1"/>
</dbReference>
<dbReference type="InterPro" id="IPR057907">
    <property type="entry name" value="NCLDV_P6"/>
</dbReference>
<dbReference type="KEGG" id="vg:5659046"/>
<dbReference type="GeneID" id="5659046"/>
<dbReference type="OrthoDB" id="10962at10239"/>